<evidence type="ECO:0000313" key="2">
    <source>
        <dbReference type="Proteomes" id="UP000033689"/>
    </source>
</evidence>
<dbReference type="EMBL" id="LAOJ01000004">
    <property type="protein sequence ID" value="KJV90949.1"/>
    <property type="molecule type" value="Genomic_DNA"/>
</dbReference>
<dbReference type="Proteomes" id="UP000033689">
    <property type="component" value="Unassembled WGS sequence"/>
</dbReference>
<comment type="caution">
    <text evidence="1">The sequence shown here is derived from an EMBL/GenBank/DDBJ whole genome shotgun (WGS) entry which is preliminary data.</text>
</comment>
<dbReference type="PATRIC" id="fig|1359194.3.peg.1726"/>
<sequence>MGDKRVKFNRWLGVLEIGKQEITGLSIFQAQRAVAINFKPTELFGQGNTFLSSRGIGEIDFSDKEIPLSYNKESFAVDFNSEDCNFFTVFINNPAYKQ</sequence>
<evidence type="ECO:0000313" key="1">
    <source>
        <dbReference type="EMBL" id="KJV90949.1"/>
    </source>
</evidence>
<gene>
    <name evidence="1" type="ORF">RBEMOGI_1684</name>
</gene>
<accession>A0A0F3QHM7</accession>
<protein>
    <submittedName>
        <fullName evidence="1">Uncharacterized protein</fullName>
    </submittedName>
</protein>
<proteinExistence type="predicted"/>
<dbReference type="AlphaFoldDB" id="A0A0F3QHM7"/>
<organism evidence="1 2">
    <name type="scientific">Rickettsia bellii str. RML Mogi</name>
    <dbReference type="NCBI Taxonomy" id="1359194"/>
    <lineage>
        <taxon>Bacteria</taxon>
        <taxon>Pseudomonadati</taxon>
        <taxon>Pseudomonadota</taxon>
        <taxon>Alphaproteobacteria</taxon>
        <taxon>Rickettsiales</taxon>
        <taxon>Rickettsiaceae</taxon>
        <taxon>Rickettsieae</taxon>
        <taxon>Rickettsia</taxon>
        <taxon>belli group</taxon>
    </lineage>
</organism>
<name>A0A0F3QHM7_RICBE</name>
<reference evidence="1 2" key="1">
    <citation type="submission" date="2015-02" db="EMBL/GenBank/DDBJ databases">
        <title>Genome Sequencing of Rickettsiales.</title>
        <authorList>
            <person name="Daugherty S.C."/>
            <person name="Su Q."/>
            <person name="Abolude K."/>
            <person name="Beier-Sexton M."/>
            <person name="Carlyon J.A."/>
            <person name="Carter R."/>
            <person name="Day N.P."/>
            <person name="Dumler S.J."/>
            <person name="Dyachenko V."/>
            <person name="Godinez A."/>
            <person name="Kurtti T.J."/>
            <person name="Lichay M."/>
            <person name="Mullins K.E."/>
            <person name="Ott S."/>
            <person name="Pappas-Brown V."/>
            <person name="Paris D.H."/>
            <person name="Patel P."/>
            <person name="Richards A.L."/>
            <person name="Sadzewicz L."/>
            <person name="Sears K."/>
            <person name="Seidman D."/>
            <person name="Sengamalay N."/>
            <person name="Stenos J."/>
            <person name="Tallon L.J."/>
            <person name="Vincent G."/>
            <person name="Fraser C.M."/>
            <person name="Munderloh U."/>
            <person name="Dunning-Hotopp J.C."/>
        </authorList>
    </citation>
    <scope>NUCLEOTIDE SEQUENCE [LARGE SCALE GENOMIC DNA]</scope>
    <source>
        <strain evidence="1 2">RML Mogi</strain>
    </source>
</reference>